<dbReference type="AlphaFoldDB" id="A0AB39UTM2"/>
<evidence type="ECO:0000256" key="2">
    <source>
        <dbReference type="ARBA" id="ARBA00012884"/>
    </source>
</evidence>
<dbReference type="GO" id="GO:0003842">
    <property type="term" value="F:L-glutamate gamma-semialdehyde dehydrogenase activity"/>
    <property type="evidence" value="ECO:0007669"/>
    <property type="project" value="UniProtKB-EC"/>
</dbReference>
<evidence type="ECO:0000313" key="9">
    <source>
        <dbReference type="EMBL" id="XDT71621.1"/>
    </source>
</evidence>
<evidence type="ECO:0000256" key="5">
    <source>
        <dbReference type="ARBA" id="ARBA00048142"/>
    </source>
</evidence>
<evidence type="ECO:0000256" key="4">
    <source>
        <dbReference type="ARBA" id="ARBA00023027"/>
    </source>
</evidence>
<dbReference type="InterPro" id="IPR016162">
    <property type="entry name" value="Ald_DH_N"/>
</dbReference>
<dbReference type="InterPro" id="IPR029041">
    <property type="entry name" value="FAD-linked_oxidoreductase-like"/>
</dbReference>
<dbReference type="SUPFAM" id="SSF53720">
    <property type="entry name" value="ALDH-like"/>
    <property type="match status" value="1"/>
</dbReference>
<reference evidence="9" key="1">
    <citation type="submission" date="2024-05" db="EMBL/GenBank/DDBJ databases">
        <title>Genome sequencing of novel strain.</title>
        <authorList>
            <person name="Ganbat D."/>
            <person name="Ganbat S."/>
            <person name="Lee S.-J."/>
        </authorList>
    </citation>
    <scope>NUCLEOTIDE SEQUENCE</scope>
    <source>
        <strain evidence="9">SMD15-11</strain>
    </source>
</reference>
<dbReference type="Pfam" id="PF01619">
    <property type="entry name" value="Pro_dh"/>
    <property type="match status" value="1"/>
</dbReference>
<dbReference type="PROSITE" id="PS00070">
    <property type="entry name" value="ALDEHYDE_DEHYDR_CYS"/>
    <property type="match status" value="1"/>
</dbReference>
<feature type="domain" description="Proline dehydrogenase" evidence="8">
    <location>
        <begin position="2"/>
        <end position="275"/>
    </location>
</feature>
<dbReference type="NCBIfam" id="NF008869">
    <property type="entry name" value="PRK11904.1"/>
    <property type="match status" value="1"/>
</dbReference>
<dbReference type="EMBL" id="CP154858">
    <property type="protein sequence ID" value="XDT71621.1"/>
    <property type="molecule type" value="Genomic_DNA"/>
</dbReference>
<dbReference type="GO" id="GO:0009898">
    <property type="term" value="C:cytoplasmic side of plasma membrane"/>
    <property type="evidence" value="ECO:0007669"/>
    <property type="project" value="TreeGrafter"/>
</dbReference>
<dbReference type="GO" id="GO:0003700">
    <property type="term" value="F:DNA-binding transcription factor activity"/>
    <property type="evidence" value="ECO:0007669"/>
    <property type="project" value="InterPro"/>
</dbReference>
<dbReference type="InterPro" id="IPR016163">
    <property type="entry name" value="Ald_DH_C"/>
</dbReference>
<gene>
    <name evidence="9" type="primary">putA</name>
    <name evidence="9" type="ORF">AAIA72_12485</name>
</gene>
<dbReference type="NCBIfam" id="TIGR01238">
    <property type="entry name" value="D1pyr5carbox3"/>
    <property type="match status" value="1"/>
</dbReference>
<dbReference type="SUPFAM" id="SSF51730">
    <property type="entry name" value="FAD-linked oxidoreductase"/>
    <property type="match status" value="1"/>
</dbReference>
<evidence type="ECO:0000256" key="6">
    <source>
        <dbReference type="PIRSR" id="PIRSR000197-1"/>
    </source>
</evidence>
<sequence>MADAERYDAAYRAAIDAVADANARQPELAKGRQAASISVKLSALYPRYEATHRQEVMAVMLPRLESLLRHARERNVAVTLDAEEMDRLELFLELFARLYRSPAGRGWGQFGLVVQAYGKRALPALAWLAALAREQGDEIPVRLVKGAYWDSEIKWAQQRGQEGYPVWTRKEATDVNYLACARFLMSPVTEGALYPQFATHNAHTVTAIRHLARRSPRPFEFQRLHGMGDALYDTVLDDTPMTVRIYAPVGAHKDLLPYLVRRLLENGANTSFVHRLLDARTPVERLSRHPLDALRAHGQLPNPAIPLPRDLFRPERENSSGLNLNYQRDMHRLNTMMTPFADTTWRAVPVIGGQPQSTEKPRTVVSPWNLDKVVGTVEDAGADHARAALDTVSRAWWHWHATPVDTRAACLERLADLLESHKGELLQLCVREAGKSLQDSIDEIREAVDFCRYYAVQARKSCAVRTLPGPTGESNELYMEGRGVFVCISPWNFPLAICLGQITAALVAGNTVIAKPAEQTSLIAARAFELMREAGIPDDVIAFLPGDGAVLGNALLRDPRVAGVAFTGSTETARLINRTLAGRDGPLPTLIAETGGQNAMIVDSTALPEQVVRDVLHSAFDSAGQRCSALRVLYLQDDIADGVITMLKGAMATLRVGDPGRPDTDVGPVIDAEAEAGLRNHIESLRKAGRLIAETPAPSDLPRGHFVCPVAFEIDSIRSLEREQFGPVLHVIRYARSELEQVIADINGTGYGLTLGIHSRNESFARELEQRIKVGNTYINRNQIGAVVGVQPFGGRGLSGTGPKAGGPHYLLRFMTERTRTINTAAIGGNAALLALPEEEA</sequence>
<dbReference type="InterPro" id="IPR015590">
    <property type="entry name" value="Aldehyde_DH_dom"/>
</dbReference>
<dbReference type="FunFam" id="3.40.309.10:FF:000005">
    <property type="entry name" value="1-pyrroline-5-carboxylate dehydrogenase 1"/>
    <property type="match status" value="1"/>
</dbReference>
<dbReference type="PANTHER" id="PTHR42862">
    <property type="entry name" value="DELTA-1-PYRROLINE-5-CARBOXYLATE DEHYDROGENASE 1, ISOFORM A-RELATED"/>
    <property type="match status" value="1"/>
</dbReference>
<organism evidence="9">
    <name type="scientific">Thermohahella caldifontis</name>
    <dbReference type="NCBI Taxonomy" id="3142973"/>
    <lineage>
        <taxon>Bacteria</taxon>
        <taxon>Pseudomonadati</taxon>
        <taxon>Pseudomonadota</taxon>
        <taxon>Gammaproteobacteria</taxon>
        <taxon>Oceanospirillales</taxon>
        <taxon>Hahellaceae</taxon>
        <taxon>Thermohahella</taxon>
    </lineage>
</organism>
<dbReference type="PANTHER" id="PTHR42862:SF1">
    <property type="entry name" value="DELTA-1-PYRROLINE-5-CARBOXYLATE DEHYDROGENASE 2, ISOFORM A-RELATED"/>
    <property type="match status" value="1"/>
</dbReference>
<dbReference type="InterPro" id="IPR016160">
    <property type="entry name" value="Ald_DH_CS_CYS"/>
</dbReference>
<feature type="active site" evidence="6">
    <location>
        <position position="593"/>
    </location>
</feature>
<dbReference type="InterPro" id="IPR050485">
    <property type="entry name" value="Proline_metab_enzyme"/>
</dbReference>
<dbReference type="Gene3D" id="3.20.20.220">
    <property type="match status" value="1"/>
</dbReference>
<dbReference type="GO" id="GO:0004657">
    <property type="term" value="F:proline dehydrogenase activity"/>
    <property type="evidence" value="ECO:0007669"/>
    <property type="project" value="InterPro"/>
</dbReference>
<dbReference type="KEGG" id="tcd:AAIA72_12485"/>
<dbReference type="Pfam" id="PF00171">
    <property type="entry name" value="Aldedh"/>
    <property type="match status" value="1"/>
</dbReference>
<keyword evidence="4" id="KW-0520">NAD</keyword>
<keyword evidence="3 9" id="KW-0560">Oxidoreductase</keyword>
<dbReference type="InterPro" id="IPR002872">
    <property type="entry name" value="Proline_DH_dom"/>
</dbReference>
<dbReference type="EC" id="1.2.1.88" evidence="2"/>
<dbReference type="PIRSF" id="PIRSF000197">
    <property type="entry name" value="Bifunct_PutA"/>
    <property type="match status" value="1"/>
</dbReference>
<dbReference type="Gene3D" id="3.40.605.10">
    <property type="entry name" value="Aldehyde Dehydrogenase, Chain A, domain 1"/>
    <property type="match status" value="1"/>
</dbReference>
<feature type="domain" description="Aldehyde dehydrogenase" evidence="7">
    <location>
        <begin position="359"/>
        <end position="817"/>
    </location>
</feature>
<evidence type="ECO:0000256" key="1">
    <source>
        <dbReference type="ARBA" id="ARBA00004786"/>
    </source>
</evidence>
<name>A0AB39UTM2_9GAMM</name>
<accession>A0AB39UTM2</accession>
<evidence type="ECO:0000259" key="8">
    <source>
        <dbReference type="Pfam" id="PF01619"/>
    </source>
</evidence>
<comment type="pathway">
    <text evidence="1">Amino-acid degradation; L-proline degradation into L-glutamate; L-glutamate from L-proline: step 2/2.</text>
</comment>
<dbReference type="InterPro" id="IPR016161">
    <property type="entry name" value="Ald_DH/histidinol_DH"/>
</dbReference>
<dbReference type="Gene3D" id="3.40.309.10">
    <property type="entry name" value="Aldehyde Dehydrogenase, Chain A, domain 2"/>
    <property type="match status" value="1"/>
</dbReference>
<protein>
    <recommendedName>
        <fullName evidence="2">L-glutamate gamma-semialdehyde dehydrogenase</fullName>
        <ecNumber evidence="2">1.2.1.88</ecNumber>
    </recommendedName>
</protein>
<dbReference type="CDD" id="cd07125">
    <property type="entry name" value="ALDH_PutA-P5CDH"/>
    <property type="match status" value="1"/>
</dbReference>
<comment type="catalytic activity">
    <reaction evidence="5">
        <text>L-glutamate 5-semialdehyde + NAD(+) + H2O = L-glutamate + NADH + 2 H(+)</text>
        <dbReference type="Rhea" id="RHEA:30235"/>
        <dbReference type="ChEBI" id="CHEBI:15377"/>
        <dbReference type="ChEBI" id="CHEBI:15378"/>
        <dbReference type="ChEBI" id="CHEBI:29985"/>
        <dbReference type="ChEBI" id="CHEBI:57540"/>
        <dbReference type="ChEBI" id="CHEBI:57945"/>
        <dbReference type="ChEBI" id="CHEBI:58066"/>
        <dbReference type="EC" id="1.2.1.88"/>
    </reaction>
</comment>
<dbReference type="InterPro" id="IPR005933">
    <property type="entry name" value="PutA_C"/>
</dbReference>
<proteinExistence type="predicted"/>
<dbReference type="GO" id="GO:0010133">
    <property type="term" value="P:L-proline catabolic process to L-glutamate"/>
    <property type="evidence" value="ECO:0007669"/>
    <property type="project" value="InterPro"/>
</dbReference>
<evidence type="ECO:0000259" key="7">
    <source>
        <dbReference type="Pfam" id="PF00171"/>
    </source>
</evidence>
<dbReference type="InterPro" id="IPR025703">
    <property type="entry name" value="Bifunct_PutA"/>
</dbReference>
<evidence type="ECO:0000256" key="3">
    <source>
        <dbReference type="ARBA" id="ARBA00023002"/>
    </source>
</evidence>
<feature type="active site" evidence="6">
    <location>
        <position position="627"/>
    </location>
</feature>